<name>A0ABR4FS19_9EURO</name>
<dbReference type="EMBL" id="JBFTWV010000127">
    <property type="protein sequence ID" value="KAL2786063.1"/>
    <property type="molecule type" value="Genomic_DNA"/>
</dbReference>
<accession>A0ABR4FS19</accession>
<evidence type="ECO:0000313" key="1">
    <source>
        <dbReference type="EMBL" id="KAL2786063.1"/>
    </source>
</evidence>
<evidence type="ECO:0008006" key="3">
    <source>
        <dbReference type="Google" id="ProtNLM"/>
    </source>
</evidence>
<reference evidence="1 2" key="1">
    <citation type="submission" date="2024-07" db="EMBL/GenBank/DDBJ databases">
        <title>Section-level genome sequencing and comparative genomics of Aspergillus sections Usti and Cavernicolus.</title>
        <authorList>
            <consortium name="Lawrence Berkeley National Laboratory"/>
            <person name="Nybo J.L."/>
            <person name="Vesth T.C."/>
            <person name="Theobald S."/>
            <person name="Frisvad J.C."/>
            <person name="Larsen T.O."/>
            <person name="Kjaerboelling I."/>
            <person name="Rothschild-Mancinelli K."/>
            <person name="Lyhne E.K."/>
            <person name="Kogle M.E."/>
            <person name="Barry K."/>
            <person name="Clum A."/>
            <person name="Na H."/>
            <person name="Ledsgaard L."/>
            <person name="Lin J."/>
            <person name="Lipzen A."/>
            <person name="Kuo A."/>
            <person name="Riley R."/>
            <person name="Mondo S."/>
            <person name="Labutti K."/>
            <person name="Haridas S."/>
            <person name="Pangalinan J."/>
            <person name="Salamov A.A."/>
            <person name="Simmons B.A."/>
            <person name="Magnuson J.K."/>
            <person name="Chen J."/>
            <person name="Drula E."/>
            <person name="Henrissat B."/>
            <person name="Wiebenga A."/>
            <person name="Lubbers R.J."/>
            <person name="Gomes A.C."/>
            <person name="Makela M.R."/>
            <person name="Stajich J."/>
            <person name="Grigoriev I.V."/>
            <person name="Mortensen U.H."/>
            <person name="De Vries R.P."/>
            <person name="Baker S.E."/>
            <person name="Andersen M.R."/>
        </authorList>
    </citation>
    <scope>NUCLEOTIDE SEQUENCE [LARGE SCALE GENOMIC DNA]</scope>
    <source>
        <strain evidence="1 2">CBS 209.92</strain>
    </source>
</reference>
<comment type="caution">
    <text evidence="1">The sequence shown here is derived from an EMBL/GenBank/DDBJ whole genome shotgun (WGS) entry which is preliminary data.</text>
</comment>
<keyword evidence="2" id="KW-1185">Reference proteome</keyword>
<dbReference type="Proteomes" id="UP001610563">
    <property type="component" value="Unassembled WGS sequence"/>
</dbReference>
<organism evidence="1 2">
    <name type="scientific">Aspergillus keveii</name>
    <dbReference type="NCBI Taxonomy" id="714993"/>
    <lineage>
        <taxon>Eukaryota</taxon>
        <taxon>Fungi</taxon>
        <taxon>Dikarya</taxon>
        <taxon>Ascomycota</taxon>
        <taxon>Pezizomycotina</taxon>
        <taxon>Eurotiomycetes</taxon>
        <taxon>Eurotiomycetidae</taxon>
        <taxon>Eurotiales</taxon>
        <taxon>Aspergillaceae</taxon>
        <taxon>Aspergillus</taxon>
        <taxon>Aspergillus subgen. Nidulantes</taxon>
    </lineage>
</organism>
<sequence>MDPLSAFGLISGAFQVGQVIAETLHGLASLRGKYQHADLTIGTLEHQLTTIRAAITHLEDWRRVRLREPSPAEYNRSLDVALDGCLTVVEALSEEILVLTQGASPNEAGIGFRARLRVVWREDVMRGHQDRLHSQVIALQLLVQACQMFIYSASRLRSKLNSCAGLKTDI</sequence>
<protein>
    <recommendedName>
        <fullName evidence="3">Fungal N-terminal domain-containing protein</fullName>
    </recommendedName>
</protein>
<gene>
    <name evidence="1" type="ORF">BJX66DRAFT_42772</name>
</gene>
<evidence type="ECO:0000313" key="2">
    <source>
        <dbReference type="Proteomes" id="UP001610563"/>
    </source>
</evidence>
<proteinExistence type="predicted"/>